<proteinExistence type="predicted"/>
<dbReference type="Proteomes" id="UP000050398">
    <property type="component" value="Unassembled WGS sequence"/>
</dbReference>
<comment type="caution">
    <text evidence="1">The sequence shown here is derived from an EMBL/GenBank/DDBJ whole genome shotgun (WGS) entry which is preliminary data.</text>
</comment>
<organism evidence="1 2">
    <name type="scientific">Rossellomorea vietnamensis</name>
    <dbReference type="NCBI Taxonomy" id="218284"/>
    <lineage>
        <taxon>Bacteria</taxon>
        <taxon>Bacillati</taxon>
        <taxon>Bacillota</taxon>
        <taxon>Bacilli</taxon>
        <taxon>Bacillales</taxon>
        <taxon>Bacillaceae</taxon>
        <taxon>Rossellomorea</taxon>
    </lineage>
</organism>
<evidence type="ECO:0000313" key="2">
    <source>
        <dbReference type="Proteomes" id="UP000050398"/>
    </source>
</evidence>
<dbReference type="SUPFAM" id="SSF143567">
    <property type="entry name" value="YkuJ-like"/>
    <property type="match status" value="1"/>
</dbReference>
<sequence>MSLENIVTMLKTLKEFKESEIVHTISDHEHSPVMTVTYHQDTECFSITYVDTMKVEEFTDISLLATTIESVVLLEPSR</sequence>
<name>A0A0P6WRG3_9BACI</name>
<dbReference type="PATRIC" id="fig|218284.4.peg.3434"/>
<protein>
    <submittedName>
        <fullName evidence="1">Uncharacterized protein</fullName>
    </submittedName>
</protein>
<dbReference type="AlphaFoldDB" id="A0A0P6WRG3"/>
<dbReference type="EMBL" id="LIXZ01000005">
    <property type="protein sequence ID" value="KPL60171.1"/>
    <property type="molecule type" value="Genomic_DNA"/>
</dbReference>
<reference evidence="1 2" key="1">
    <citation type="submission" date="2015-08" db="EMBL/GenBank/DDBJ databases">
        <title>Draft Genome Sequence of Bacillus vietnamensis UCD-SED5.</title>
        <authorList>
            <person name="Lee R.D."/>
            <person name="Jospin G."/>
            <person name="Lang J.M."/>
            <person name="Coil D.A."/>
            <person name="Eisen J.A."/>
        </authorList>
    </citation>
    <scope>NUCLEOTIDE SEQUENCE [LARGE SCALE GENOMIC DNA]</scope>
    <source>
        <strain evidence="1 2">UCD-SED5</strain>
    </source>
</reference>
<dbReference type="InterPro" id="IPR038073">
    <property type="entry name" value="YkuJ-like_sf"/>
</dbReference>
<gene>
    <name evidence="1" type="ORF">AM506_08965</name>
</gene>
<evidence type="ECO:0000313" key="1">
    <source>
        <dbReference type="EMBL" id="KPL60171.1"/>
    </source>
</evidence>
<dbReference type="RefSeq" id="WP_060672142.1">
    <property type="nucleotide sequence ID" value="NZ_JBCNGU010000018.1"/>
</dbReference>
<dbReference type="OrthoDB" id="2882400at2"/>
<accession>A0A0P6WRG3</accession>